<organism evidence="1 2">
    <name type="scientific">Pleurodeles waltl</name>
    <name type="common">Iberian ribbed newt</name>
    <dbReference type="NCBI Taxonomy" id="8319"/>
    <lineage>
        <taxon>Eukaryota</taxon>
        <taxon>Metazoa</taxon>
        <taxon>Chordata</taxon>
        <taxon>Craniata</taxon>
        <taxon>Vertebrata</taxon>
        <taxon>Euteleostomi</taxon>
        <taxon>Amphibia</taxon>
        <taxon>Batrachia</taxon>
        <taxon>Caudata</taxon>
        <taxon>Salamandroidea</taxon>
        <taxon>Salamandridae</taxon>
        <taxon>Pleurodelinae</taxon>
        <taxon>Pleurodeles</taxon>
    </lineage>
</organism>
<dbReference type="EMBL" id="JANPWB010000006">
    <property type="protein sequence ID" value="KAJ1178466.1"/>
    <property type="molecule type" value="Genomic_DNA"/>
</dbReference>
<gene>
    <name evidence="1" type="ORF">NDU88_003712</name>
</gene>
<comment type="caution">
    <text evidence="1">The sequence shown here is derived from an EMBL/GenBank/DDBJ whole genome shotgun (WGS) entry which is preliminary data.</text>
</comment>
<accession>A0AAV7TQJ3</accession>
<sequence length="110" mass="12458">MVSDHSSVLLSLDWHRECPCIPDWHLHVETLEDPAFRQSVGEAIRDYFADNVANTTSPPIEWYASKAVIKGRCIAEIVAVWRTLVEEVETQERAVRDLELASPGNAELKQ</sequence>
<evidence type="ECO:0000313" key="2">
    <source>
        <dbReference type="Proteomes" id="UP001066276"/>
    </source>
</evidence>
<dbReference type="AlphaFoldDB" id="A0AAV7TQJ3"/>
<keyword evidence="2" id="KW-1185">Reference proteome</keyword>
<protein>
    <submittedName>
        <fullName evidence="1">Uncharacterized protein</fullName>
    </submittedName>
</protein>
<name>A0AAV7TQJ3_PLEWA</name>
<evidence type="ECO:0000313" key="1">
    <source>
        <dbReference type="EMBL" id="KAJ1178466.1"/>
    </source>
</evidence>
<proteinExistence type="predicted"/>
<dbReference type="Proteomes" id="UP001066276">
    <property type="component" value="Chromosome 3_2"/>
</dbReference>
<reference evidence="1" key="1">
    <citation type="journal article" date="2022" name="bioRxiv">
        <title>Sequencing and chromosome-scale assembly of the giantPleurodeles waltlgenome.</title>
        <authorList>
            <person name="Brown T."/>
            <person name="Elewa A."/>
            <person name="Iarovenko S."/>
            <person name="Subramanian E."/>
            <person name="Araus A.J."/>
            <person name="Petzold A."/>
            <person name="Susuki M."/>
            <person name="Suzuki K.-i.T."/>
            <person name="Hayashi T."/>
            <person name="Toyoda A."/>
            <person name="Oliveira C."/>
            <person name="Osipova E."/>
            <person name="Leigh N.D."/>
            <person name="Simon A."/>
            <person name="Yun M.H."/>
        </authorList>
    </citation>
    <scope>NUCLEOTIDE SEQUENCE</scope>
    <source>
        <strain evidence="1">20211129_DDA</strain>
        <tissue evidence="1">Liver</tissue>
    </source>
</reference>